<feature type="region of interest" description="Disordered" evidence="1">
    <location>
        <begin position="7"/>
        <end position="46"/>
    </location>
</feature>
<feature type="transmembrane region" description="Helical" evidence="2">
    <location>
        <begin position="78"/>
        <end position="98"/>
    </location>
</feature>
<reference evidence="3 4" key="1">
    <citation type="journal article" date="2013" name="PLoS Genet.">
        <title>Distinctive expansion of potential virulence genes in the genome of the oomycete fish pathogen Saprolegnia parasitica.</title>
        <authorList>
            <person name="Jiang R.H."/>
            <person name="de Bruijn I."/>
            <person name="Haas B.J."/>
            <person name="Belmonte R."/>
            <person name="Lobach L."/>
            <person name="Christie J."/>
            <person name="van den Ackerveken G."/>
            <person name="Bottin A."/>
            <person name="Bulone V."/>
            <person name="Diaz-Moreno S.M."/>
            <person name="Dumas B."/>
            <person name="Fan L."/>
            <person name="Gaulin E."/>
            <person name="Govers F."/>
            <person name="Grenville-Briggs L.J."/>
            <person name="Horner N.R."/>
            <person name="Levin J.Z."/>
            <person name="Mammella M."/>
            <person name="Meijer H.J."/>
            <person name="Morris P."/>
            <person name="Nusbaum C."/>
            <person name="Oome S."/>
            <person name="Phillips A.J."/>
            <person name="van Rooyen D."/>
            <person name="Rzeszutek E."/>
            <person name="Saraiva M."/>
            <person name="Secombes C.J."/>
            <person name="Seidl M.F."/>
            <person name="Snel B."/>
            <person name="Stassen J.H."/>
            <person name="Sykes S."/>
            <person name="Tripathy S."/>
            <person name="van den Berg H."/>
            <person name="Vega-Arreguin J.C."/>
            <person name="Wawra S."/>
            <person name="Young S.K."/>
            <person name="Zeng Q."/>
            <person name="Dieguez-Uribeondo J."/>
            <person name="Russ C."/>
            <person name="Tyler B.M."/>
            <person name="van West P."/>
        </authorList>
    </citation>
    <scope>NUCLEOTIDE SEQUENCE [LARGE SCALE GENOMIC DNA]</scope>
    <source>
        <strain evidence="3 4">CBS 223.65</strain>
    </source>
</reference>
<protein>
    <recommendedName>
        <fullName evidence="5">Transmembrane protein</fullName>
    </recommendedName>
</protein>
<proteinExistence type="predicted"/>
<feature type="transmembrane region" description="Helical" evidence="2">
    <location>
        <begin position="270"/>
        <end position="290"/>
    </location>
</feature>
<sequence>MLEVAEAVESTGPTLFSQPRTTTTMSTLHQRRPAPEAPPAEAAAVSKPSPVEAAINWAYLNLGGEEWDCQPACIITDYILATQCFVFIAYLTFMTSYLNEQSHWYVLYFFAMGTTALVGGFLHHVAFKAKKVFDAEAGAKRVFGVYVTRPTVDTIIDWSWRLVLGFTTLTNFCLVAFAASRYLSDGSSELTIWIAGTGYSIVAIFAFIYMNTSFMLLGFLPAMVFGSVMSVMAYERGVVHELLVLTLKLASGLIQGLAVSPSSKHFNHNALSHVVLSAAAATMLMHFHFVV</sequence>
<evidence type="ECO:0000313" key="3">
    <source>
        <dbReference type="EMBL" id="KDO20347.1"/>
    </source>
</evidence>
<keyword evidence="2" id="KW-0812">Transmembrane</keyword>
<dbReference type="AlphaFoldDB" id="A0A067C0K9"/>
<gene>
    <name evidence="3" type="ORF">SPRG_13492</name>
</gene>
<keyword evidence="2" id="KW-1133">Transmembrane helix</keyword>
<dbReference type="Pfam" id="PF22285">
    <property type="entry name" value="DUF6962"/>
    <property type="match status" value="1"/>
</dbReference>
<dbReference type="InterPro" id="IPR054235">
    <property type="entry name" value="DUF6962"/>
</dbReference>
<dbReference type="Proteomes" id="UP000030745">
    <property type="component" value="Unassembled WGS sequence"/>
</dbReference>
<dbReference type="GeneID" id="24135365"/>
<evidence type="ECO:0000256" key="1">
    <source>
        <dbReference type="SAM" id="MobiDB-lite"/>
    </source>
</evidence>
<feature type="transmembrane region" description="Helical" evidence="2">
    <location>
        <begin position="105"/>
        <end position="126"/>
    </location>
</feature>
<keyword evidence="4" id="KW-1185">Reference proteome</keyword>
<accession>A0A067C0K9</accession>
<feature type="transmembrane region" description="Helical" evidence="2">
    <location>
        <begin position="158"/>
        <end position="178"/>
    </location>
</feature>
<dbReference type="EMBL" id="KK583315">
    <property type="protein sequence ID" value="KDO20347.1"/>
    <property type="molecule type" value="Genomic_DNA"/>
</dbReference>
<feature type="transmembrane region" description="Helical" evidence="2">
    <location>
        <begin position="214"/>
        <end position="234"/>
    </location>
</feature>
<dbReference type="KEGG" id="spar:SPRG_13492"/>
<feature type="compositionally biased region" description="Polar residues" evidence="1">
    <location>
        <begin position="11"/>
        <end position="28"/>
    </location>
</feature>
<dbReference type="OrthoDB" id="70912at2759"/>
<evidence type="ECO:0008006" key="5">
    <source>
        <dbReference type="Google" id="ProtNLM"/>
    </source>
</evidence>
<dbReference type="RefSeq" id="XP_012208942.1">
    <property type="nucleotide sequence ID" value="XM_012353552.1"/>
</dbReference>
<keyword evidence="2" id="KW-0472">Membrane</keyword>
<evidence type="ECO:0000256" key="2">
    <source>
        <dbReference type="SAM" id="Phobius"/>
    </source>
</evidence>
<name>A0A067C0K9_SAPPC</name>
<organism evidence="3 4">
    <name type="scientific">Saprolegnia parasitica (strain CBS 223.65)</name>
    <dbReference type="NCBI Taxonomy" id="695850"/>
    <lineage>
        <taxon>Eukaryota</taxon>
        <taxon>Sar</taxon>
        <taxon>Stramenopiles</taxon>
        <taxon>Oomycota</taxon>
        <taxon>Saprolegniomycetes</taxon>
        <taxon>Saprolegniales</taxon>
        <taxon>Saprolegniaceae</taxon>
        <taxon>Saprolegnia</taxon>
    </lineage>
</organism>
<evidence type="ECO:0000313" key="4">
    <source>
        <dbReference type="Proteomes" id="UP000030745"/>
    </source>
</evidence>
<dbReference type="VEuPathDB" id="FungiDB:SPRG_13492"/>
<dbReference type="OMA" id="WDAQPAC"/>
<feature type="transmembrane region" description="Helical" evidence="2">
    <location>
        <begin position="190"/>
        <end position="208"/>
    </location>
</feature>